<reference evidence="1 2" key="1">
    <citation type="journal article" date="2018" name="Front. Plant Sci.">
        <title>Red Clover (Trifolium pratense) and Zigzag Clover (T. medium) - A Picture of Genomic Similarities and Differences.</title>
        <authorList>
            <person name="Dluhosova J."/>
            <person name="Istvanek J."/>
            <person name="Nedelnik J."/>
            <person name="Repkova J."/>
        </authorList>
    </citation>
    <scope>NUCLEOTIDE SEQUENCE [LARGE SCALE GENOMIC DNA]</scope>
    <source>
        <strain evidence="2">cv. 10/8</strain>
        <tissue evidence="1">Leaf</tissue>
    </source>
</reference>
<accession>A0A392QUN2</accession>
<protein>
    <submittedName>
        <fullName evidence="1">Uncharacterized protein</fullName>
    </submittedName>
</protein>
<comment type="caution">
    <text evidence="1">The sequence shown here is derived from an EMBL/GenBank/DDBJ whole genome shotgun (WGS) entry which is preliminary data.</text>
</comment>
<proteinExistence type="predicted"/>
<evidence type="ECO:0000313" key="1">
    <source>
        <dbReference type="EMBL" id="MCI27729.1"/>
    </source>
</evidence>
<name>A0A392QUN2_9FABA</name>
<evidence type="ECO:0000313" key="2">
    <source>
        <dbReference type="Proteomes" id="UP000265520"/>
    </source>
</evidence>
<organism evidence="1 2">
    <name type="scientific">Trifolium medium</name>
    <dbReference type="NCBI Taxonomy" id="97028"/>
    <lineage>
        <taxon>Eukaryota</taxon>
        <taxon>Viridiplantae</taxon>
        <taxon>Streptophyta</taxon>
        <taxon>Embryophyta</taxon>
        <taxon>Tracheophyta</taxon>
        <taxon>Spermatophyta</taxon>
        <taxon>Magnoliopsida</taxon>
        <taxon>eudicotyledons</taxon>
        <taxon>Gunneridae</taxon>
        <taxon>Pentapetalae</taxon>
        <taxon>rosids</taxon>
        <taxon>fabids</taxon>
        <taxon>Fabales</taxon>
        <taxon>Fabaceae</taxon>
        <taxon>Papilionoideae</taxon>
        <taxon>50 kb inversion clade</taxon>
        <taxon>NPAAA clade</taxon>
        <taxon>Hologalegina</taxon>
        <taxon>IRL clade</taxon>
        <taxon>Trifolieae</taxon>
        <taxon>Trifolium</taxon>
    </lineage>
</organism>
<feature type="non-terminal residue" evidence="1">
    <location>
        <position position="1"/>
    </location>
</feature>
<dbReference type="AlphaFoldDB" id="A0A392QUN2"/>
<dbReference type="EMBL" id="LXQA010161056">
    <property type="protein sequence ID" value="MCI27729.1"/>
    <property type="molecule type" value="Genomic_DNA"/>
</dbReference>
<keyword evidence="2" id="KW-1185">Reference proteome</keyword>
<sequence length="54" mass="6333">EPSEETRKERDCLMNDCERESKTVGDGEKLFRDYGERLQRVVVVAAEEFEDKLP</sequence>
<dbReference type="Proteomes" id="UP000265520">
    <property type="component" value="Unassembled WGS sequence"/>
</dbReference>